<organism evidence="10 11">
    <name type="scientific">Acinetobacter haemolyticus CIP 64.3 = MTCC 9819</name>
    <dbReference type="NCBI Taxonomy" id="1217659"/>
    <lineage>
        <taxon>Bacteria</taxon>
        <taxon>Pseudomonadati</taxon>
        <taxon>Pseudomonadota</taxon>
        <taxon>Gammaproteobacteria</taxon>
        <taxon>Moraxellales</taxon>
        <taxon>Moraxellaceae</taxon>
        <taxon>Acinetobacter</taxon>
    </lineage>
</organism>
<evidence type="ECO:0000313" key="11">
    <source>
        <dbReference type="Proteomes" id="UP000017667"/>
    </source>
</evidence>
<keyword evidence="3" id="KW-0813">Transport</keyword>
<dbReference type="HOGENOM" id="CLU_035023_2_2_6"/>
<feature type="transmembrane region" description="Helical" evidence="8">
    <location>
        <begin position="15"/>
        <end position="32"/>
    </location>
</feature>
<evidence type="ECO:0000256" key="2">
    <source>
        <dbReference type="ARBA" id="ARBA00009854"/>
    </source>
</evidence>
<keyword evidence="6 8" id="KW-1133">Transmembrane helix</keyword>
<dbReference type="InterPro" id="IPR006037">
    <property type="entry name" value="RCK_C"/>
</dbReference>
<feature type="transmembrane region" description="Helical" evidence="8">
    <location>
        <begin position="63"/>
        <end position="82"/>
    </location>
</feature>
<keyword evidence="7 8" id="KW-0472">Membrane</keyword>
<dbReference type="Proteomes" id="UP000017667">
    <property type="component" value="Unassembled WGS sequence"/>
</dbReference>
<feature type="transmembrane region" description="Helical" evidence="8">
    <location>
        <begin position="39"/>
        <end position="57"/>
    </location>
</feature>
<evidence type="ECO:0000313" key="10">
    <source>
        <dbReference type="EMBL" id="ENW16476.1"/>
    </source>
</evidence>
<dbReference type="Pfam" id="PF02080">
    <property type="entry name" value="TrkA_C"/>
    <property type="match status" value="2"/>
</dbReference>
<dbReference type="EMBL" id="APQQ01000028">
    <property type="protein sequence ID" value="ENW16476.1"/>
    <property type="molecule type" value="Genomic_DNA"/>
</dbReference>
<sequence>MIETIQNELRHSPEILLFLSLAIGFWIGQFQFGKFQFGGVAGSLLVAVLLSLLGVPIDNGVKAILFALFIYAVGFESGPQFFKSLGPESIKEILLAVFMAVTGLITVLIMAKLFNLDKGLAAGMAAGGMTQSAIIGTAGDALSRLDLPLQEIQRLQANVAIGYAVTYIFGSLGAIIVCVNILPRFMGREIRDDALKAQSEKLKGAFELAPGQELAMPEIVGRIYKVEHIDGQKVSELESKVSGITLERLKRKNQLVDIRPDTILQTDDIVLVVGRRAAVIQVADLIGTELQSSQGMEMIMDTTDIILTNTKYTNRSLGDIKTNTPSDLKHGIYVLGIQCNGEQQPLNDETILKQGDRITVYGTESDLKRLIKEGGQALPESLKTDWIFHGAGLVVGLLIGLIVVRVGGVPLTLGAGGGALLSGLIFGWLRSRHQVHGNMPAAASQLLKDLGLASFVAAVGLQSGLQAIQTIKESGLSLFMIGVVVTLVPLILSMFFARYVLKYTNVAVMAGAISGARSANPAFGGVLDKAGNSIPTVPFAITYALANVFLTLLGPLIVGLA</sequence>
<dbReference type="Pfam" id="PF06826">
    <property type="entry name" value="Asp-Al_Ex"/>
    <property type="match status" value="2"/>
</dbReference>
<dbReference type="SUPFAM" id="SSF116726">
    <property type="entry name" value="TrkA C-terminal domain-like"/>
    <property type="match status" value="2"/>
</dbReference>
<dbReference type="PROSITE" id="PS51202">
    <property type="entry name" value="RCK_C"/>
    <property type="match status" value="2"/>
</dbReference>
<evidence type="ECO:0000256" key="6">
    <source>
        <dbReference type="ARBA" id="ARBA00022989"/>
    </source>
</evidence>
<comment type="caution">
    <text evidence="10">The sequence shown here is derived from an EMBL/GenBank/DDBJ whole genome shotgun (WGS) entry which is preliminary data.</text>
</comment>
<comment type="subcellular location">
    <subcellularLocation>
        <location evidence="1">Cell membrane</location>
        <topology evidence="1">Multi-pass membrane protein</topology>
    </subcellularLocation>
</comment>
<dbReference type="NCBIfam" id="TIGR03802">
    <property type="entry name" value="Asp_Ala_antiprt"/>
    <property type="match status" value="1"/>
</dbReference>
<feature type="domain" description="RCK C-terminal" evidence="9">
    <location>
        <begin position="203"/>
        <end position="288"/>
    </location>
</feature>
<dbReference type="GO" id="GO:0008324">
    <property type="term" value="F:monoatomic cation transmembrane transporter activity"/>
    <property type="evidence" value="ECO:0007669"/>
    <property type="project" value="InterPro"/>
</dbReference>
<feature type="transmembrane region" description="Helical" evidence="8">
    <location>
        <begin position="160"/>
        <end position="182"/>
    </location>
</feature>
<dbReference type="GO" id="GO:0006813">
    <property type="term" value="P:potassium ion transport"/>
    <property type="evidence" value="ECO:0007669"/>
    <property type="project" value="InterPro"/>
</dbReference>
<feature type="transmembrane region" description="Helical" evidence="8">
    <location>
        <begin position="94"/>
        <end position="114"/>
    </location>
</feature>
<evidence type="ECO:0000256" key="4">
    <source>
        <dbReference type="ARBA" id="ARBA00022475"/>
    </source>
</evidence>
<feature type="transmembrane region" description="Helical" evidence="8">
    <location>
        <begin position="475"/>
        <end position="496"/>
    </location>
</feature>
<name>N9GH11_ACIHA</name>
<feature type="transmembrane region" description="Helical" evidence="8">
    <location>
        <begin position="540"/>
        <end position="560"/>
    </location>
</feature>
<protein>
    <submittedName>
        <fullName evidence="10">Aspartate-alanine antiporter</fullName>
    </submittedName>
</protein>
<evidence type="ECO:0000259" key="9">
    <source>
        <dbReference type="PROSITE" id="PS51202"/>
    </source>
</evidence>
<dbReference type="RefSeq" id="WP_005083181.1">
    <property type="nucleotide sequence ID" value="NZ_ASYX01000028.1"/>
</dbReference>
<dbReference type="InterPro" id="IPR036721">
    <property type="entry name" value="RCK_C_sf"/>
</dbReference>
<evidence type="ECO:0000256" key="5">
    <source>
        <dbReference type="ARBA" id="ARBA00022692"/>
    </source>
</evidence>
<keyword evidence="11" id="KW-1185">Reference proteome</keyword>
<feature type="transmembrane region" description="Helical" evidence="8">
    <location>
        <begin position="410"/>
        <end position="429"/>
    </location>
</feature>
<evidence type="ECO:0000256" key="8">
    <source>
        <dbReference type="SAM" id="Phobius"/>
    </source>
</evidence>
<gene>
    <name evidence="10" type="ORF">F927_02491</name>
</gene>
<dbReference type="PATRIC" id="fig|1217659.3.peg.2457"/>
<accession>N9GH11</accession>
<proteinExistence type="inferred from homology"/>
<dbReference type="InterPro" id="IPR022457">
    <property type="entry name" value="Asp_Ala_antiprt"/>
</dbReference>
<feature type="domain" description="RCK C-terminal" evidence="9">
    <location>
        <begin position="294"/>
        <end position="376"/>
    </location>
</feature>
<dbReference type="PANTHER" id="PTHR30445">
    <property type="entry name" value="K(+)_H(+) ANTIPORTER SUBUNIT KHTT"/>
    <property type="match status" value="1"/>
</dbReference>
<keyword evidence="5 8" id="KW-0812">Transmembrane</keyword>
<evidence type="ECO:0000256" key="1">
    <source>
        <dbReference type="ARBA" id="ARBA00004651"/>
    </source>
</evidence>
<dbReference type="AlphaFoldDB" id="N9GH11"/>
<dbReference type="Gene3D" id="3.30.70.1450">
    <property type="entry name" value="Regulator of K+ conductance, C-terminal domain"/>
    <property type="match status" value="1"/>
</dbReference>
<dbReference type="InterPro" id="IPR050144">
    <property type="entry name" value="AAE_transporter"/>
</dbReference>
<keyword evidence="4" id="KW-1003">Cell membrane</keyword>
<evidence type="ECO:0000256" key="3">
    <source>
        <dbReference type="ARBA" id="ARBA00022448"/>
    </source>
</evidence>
<dbReference type="PANTHER" id="PTHR30445:SF9">
    <property type="match status" value="1"/>
</dbReference>
<dbReference type="InterPro" id="IPR006512">
    <property type="entry name" value="YidE_YbjL"/>
</dbReference>
<dbReference type="GO" id="GO:0005886">
    <property type="term" value="C:plasma membrane"/>
    <property type="evidence" value="ECO:0007669"/>
    <property type="project" value="UniProtKB-SubCell"/>
</dbReference>
<dbReference type="NCBIfam" id="TIGR01625">
    <property type="entry name" value="YidE_YbjL_dupl"/>
    <property type="match status" value="1"/>
</dbReference>
<evidence type="ECO:0000256" key="7">
    <source>
        <dbReference type="ARBA" id="ARBA00023136"/>
    </source>
</evidence>
<feature type="transmembrane region" description="Helical" evidence="8">
    <location>
        <begin position="386"/>
        <end position="404"/>
    </location>
</feature>
<reference evidence="10 11" key="1">
    <citation type="submission" date="2013-02" db="EMBL/GenBank/DDBJ databases">
        <title>The Genome Sequence of Acinetobacter haemolyticus CIP 64.3.</title>
        <authorList>
            <consortium name="The Broad Institute Genome Sequencing Platform"/>
            <consortium name="The Broad Institute Genome Sequencing Center for Infectious Disease"/>
            <person name="Cerqueira G."/>
            <person name="Feldgarden M."/>
            <person name="Courvalin P."/>
            <person name="Perichon B."/>
            <person name="Grillot-Courvalin C."/>
            <person name="Clermont D."/>
            <person name="Rocha E."/>
            <person name="Yoon E.-J."/>
            <person name="Nemec A."/>
            <person name="Walker B."/>
            <person name="Young S.K."/>
            <person name="Zeng Q."/>
            <person name="Gargeya S."/>
            <person name="Fitzgerald M."/>
            <person name="Haas B."/>
            <person name="Abouelleil A."/>
            <person name="Alvarado L."/>
            <person name="Arachchi H.M."/>
            <person name="Berlin A.M."/>
            <person name="Chapman S.B."/>
            <person name="Dewar J."/>
            <person name="Goldberg J."/>
            <person name="Griggs A."/>
            <person name="Gujja S."/>
            <person name="Hansen M."/>
            <person name="Howarth C."/>
            <person name="Imamovic A."/>
            <person name="Larimer J."/>
            <person name="McCowan C."/>
            <person name="Murphy C."/>
            <person name="Neiman D."/>
            <person name="Pearson M."/>
            <person name="Priest M."/>
            <person name="Roberts A."/>
            <person name="Saif S."/>
            <person name="Shea T."/>
            <person name="Sisk P."/>
            <person name="Sykes S."/>
            <person name="Wortman J."/>
            <person name="Nusbaum C."/>
            <person name="Birren B."/>
        </authorList>
    </citation>
    <scope>NUCLEOTIDE SEQUENCE [LARGE SCALE GENOMIC DNA]</scope>
    <source>
        <strain evidence="10 11">CIP 64.3</strain>
    </source>
</reference>
<comment type="similarity">
    <text evidence="2">Belongs to the AAE transporter (TC 2.A.81) family.</text>
</comment>